<gene>
    <name evidence="2" type="ORF">JKP34_16275</name>
</gene>
<feature type="transmembrane region" description="Helical" evidence="1">
    <location>
        <begin position="117"/>
        <end position="139"/>
    </location>
</feature>
<proteinExistence type="predicted"/>
<feature type="transmembrane region" description="Helical" evidence="1">
    <location>
        <begin position="372"/>
        <end position="391"/>
    </location>
</feature>
<dbReference type="AlphaFoldDB" id="A0A937AD79"/>
<dbReference type="Proteomes" id="UP000642920">
    <property type="component" value="Unassembled WGS sequence"/>
</dbReference>
<reference evidence="2" key="1">
    <citation type="submission" date="2021-01" db="EMBL/GenBank/DDBJ databases">
        <title>Marivirga sp. nov., isolated from intertidal surface sediments.</title>
        <authorList>
            <person name="Zhang M."/>
        </authorList>
    </citation>
    <scope>NUCLEOTIDE SEQUENCE</scope>
    <source>
        <strain evidence="2">SM1354</strain>
    </source>
</reference>
<name>A0A937AD79_9BACT</name>
<sequence>MLQRKSINLLTILILATAVFFANQLLFEGSLNSKELLGKEIQAPAGNLSDWGIIQKAPFKYRIAFPFLVSSVSDFLSAAGLTSADNFYFAYYLISYLCVLFATLGMFFLLKASFKDYKLVVIGSLVYIVSVPFAFAYTVPVHTREDFLAFALFNWALWAIVKKRDLLFVLFAVAGVLTRETLMLLPLLRLFFGVGSTFKTLAVSFIPVATWFALRIHMGMDEYDKWLGLNWNISNVEQVLVFGYLSFSFLWLLAFKGFKERIPRFFLKQEAQRLFNRKSFLIGFILIFSTTFFFGIYNELRLLFLFAPFMIVYGVSYFKYDPQLLTRFIKSRSTWIYFVLLFTVSVLMLFYADSLTNSLHPINKYDIPYIQWYIVFLCYLWPTISLLTLLVKKPAPEMN</sequence>
<keyword evidence="1" id="KW-0472">Membrane</keyword>
<feature type="transmembrane region" description="Helical" evidence="1">
    <location>
        <begin position="200"/>
        <end position="218"/>
    </location>
</feature>
<feature type="transmembrane region" description="Helical" evidence="1">
    <location>
        <begin position="7"/>
        <end position="27"/>
    </location>
</feature>
<accession>A0A937AD79</accession>
<evidence type="ECO:0000313" key="2">
    <source>
        <dbReference type="EMBL" id="MBL0766826.1"/>
    </source>
</evidence>
<evidence type="ECO:0000313" key="3">
    <source>
        <dbReference type="Proteomes" id="UP000642920"/>
    </source>
</evidence>
<feature type="transmembrane region" description="Helical" evidence="1">
    <location>
        <begin position="332"/>
        <end position="352"/>
    </location>
</feature>
<comment type="caution">
    <text evidence="2">The sequence shown here is derived from an EMBL/GenBank/DDBJ whole genome shotgun (WGS) entry which is preliminary data.</text>
</comment>
<dbReference type="EMBL" id="JAERQG010000004">
    <property type="protein sequence ID" value="MBL0766826.1"/>
    <property type="molecule type" value="Genomic_DNA"/>
</dbReference>
<feature type="transmembrane region" description="Helical" evidence="1">
    <location>
        <begin position="303"/>
        <end position="320"/>
    </location>
</feature>
<feature type="transmembrane region" description="Helical" evidence="1">
    <location>
        <begin position="279"/>
        <end position="297"/>
    </location>
</feature>
<keyword evidence="1" id="KW-1133">Transmembrane helix</keyword>
<protein>
    <submittedName>
        <fullName evidence="2">Uncharacterized protein</fullName>
    </submittedName>
</protein>
<organism evidence="2 3">
    <name type="scientific">Marivirga atlantica</name>
    <dbReference type="NCBI Taxonomy" id="1548457"/>
    <lineage>
        <taxon>Bacteria</taxon>
        <taxon>Pseudomonadati</taxon>
        <taxon>Bacteroidota</taxon>
        <taxon>Cytophagia</taxon>
        <taxon>Cytophagales</taxon>
        <taxon>Marivirgaceae</taxon>
        <taxon>Marivirga</taxon>
    </lineage>
</organism>
<keyword evidence="3" id="KW-1185">Reference proteome</keyword>
<dbReference type="RefSeq" id="WP_201923779.1">
    <property type="nucleotide sequence ID" value="NZ_JAERQG010000004.1"/>
</dbReference>
<feature type="transmembrane region" description="Helical" evidence="1">
    <location>
        <begin position="166"/>
        <end position="188"/>
    </location>
</feature>
<evidence type="ECO:0000256" key="1">
    <source>
        <dbReference type="SAM" id="Phobius"/>
    </source>
</evidence>
<feature type="transmembrane region" description="Helical" evidence="1">
    <location>
        <begin position="238"/>
        <end position="258"/>
    </location>
</feature>
<keyword evidence="1" id="KW-0812">Transmembrane</keyword>
<feature type="transmembrane region" description="Helical" evidence="1">
    <location>
        <begin position="89"/>
        <end position="110"/>
    </location>
</feature>